<evidence type="ECO:0000313" key="2">
    <source>
        <dbReference type="EMBL" id="MBT1712267.1"/>
    </source>
</evidence>
<dbReference type="EMBL" id="JAHESE010000057">
    <property type="protein sequence ID" value="MBT1712267.1"/>
    <property type="molecule type" value="Genomic_DNA"/>
</dbReference>
<dbReference type="CDD" id="cd00146">
    <property type="entry name" value="PKD"/>
    <property type="match status" value="1"/>
</dbReference>
<name>A0AAP2E5I8_9BACT</name>
<dbReference type="InterPro" id="IPR035986">
    <property type="entry name" value="PKD_dom_sf"/>
</dbReference>
<dbReference type="InterPro" id="IPR000601">
    <property type="entry name" value="PKD_dom"/>
</dbReference>
<dbReference type="Pfam" id="PF13585">
    <property type="entry name" value="CHU_C"/>
    <property type="match status" value="1"/>
</dbReference>
<protein>
    <submittedName>
        <fullName evidence="2">Gliding motility-associated C-terminal domain-containing protein</fullName>
    </submittedName>
</protein>
<feature type="domain" description="PKD" evidence="1">
    <location>
        <begin position="204"/>
        <end position="226"/>
    </location>
</feature>
<dbReference type="InterPro" id="IPR013783">
    <property type="entry name" value="Ig-like_fold"/>
</dbReference>
<dbReference type="SUPFAM" id="SSF49299">
    <property type="entry name" value="PKD domain"/>
    <property type="match status" value="1"/>
</dbReference>
<dbReference type="Proteomes" id="UP001319080">
    <property type="component" value="Unassembled WGS sequence"/>
</dbReference>
<accession>A0AAP2E5I8</accession>
<evidence type="ECO:0000313" key="3">
    <source>
        <dbReference type="Proteomes" id="UP001319080"/>
    </source>
</evidence>
<organism evidence="2 3">
    <name type="scientific">Dawidia cretensis</name>
    <dbReference type="NCBI Taxonomy" id="2782350"/>
    <lineage>
        <taxon>Bacteria</taxon>
        <taxon>Pseudomonadati</taxon>
        <taxon>Bacteroidota</taxon>
        <taxon>Cytophagia</taxon>
        <taxon>Cytophagales</taxon>
        <taxon>Chryseotaleaceae</taxon>
        <taxon>Dawidia</taxon>
    </lineage>
</organism>
<keyword evidence="3" id="KW-1185">Reference proteome</keyword>
<gene>
    <name evidence="2" type="ORF">KK062_28755</name>
</gene>
<comment type="caution">
    <text evidence="2">The sequence shown here is derived from an EMBL/GenBank/DDBJ whole genome shotgun (WGS) entry which is preliminary data.</text>
</comment>
<evidence type="ECO:0000259" key="1">
    <source>
        <dbReference type="PROSITE" id="PS50093"/>
    </source>
</evidence>
<dbReference type="RefSeq" id="WP_254087833.1">
    <property type="nucleotide sequence ID" value="NZ_JAHESE010000057.1"/>
</dbReference>
<sequence length="513" mass="56587">VYYNPNGGQFVQKFSNNLRDTLLSTVIGKGSFTPDISPTAFLVSDCGFIYLSGWGGEINRAGSTTRGLHTTPDAYDPDGNGHDFYLMVLSGDVRTLLYATFLGASMSATHVDGGTSRFDKQGVVYHAVCAGCGGRSDFPAENVPMANRFNQSENCNNAVFKFDLSQLRAAVRTNTPAFDYPGVNKICLPDKIVFENFSYGGKIYEWDFGDGTTLTTTNANPILHEYKESNRRYTVWLKAIAPETCKGVDSMSVYVEVFDALARVQDDDALCAGSEYTIQASGAAIYSWRSADGIFTSGLPSPVVKPADTTVYYLTYTELSGCMGKDTVQLNVVPLIRTEFMLERITDCFSRPTLHIVNLTDSLVATDEMFFYLAEEDTTRYDQTEIVHQYEKDGTYIVKLVASRQAGSTSCVSEQSTPVDIFTLKVPNVITPDATLGQNDTFVIQYGDTQGQAPNDLGYPVAVKIFNRWGDLLYESTDYKNDWSGSGLASGTYFFEVTVQRHATCKGWVQLLR</sequence>
<dbReference type="Gene3D" id="2.60.40.10">
    <property type="entry name" value="Immunoglobulins"/>
    <property type="match status" value="1"/>
</dbReference>
<reference evidence="2 3" key="1">
    <citation type="submission" date="2021-05" db="EMBL/GenBank/DDBJ databases">
        <title>A Polyphasic approach of four new species of the genus Ohtaekwangia: Ohtaekwangia histidinii sp. nov., Ohtaekwangia cretensis sp. nov., Ohtaekwangia indiensis sp. nov., Ohtaekwangia reichenbachii sp. nov. from diverse environment.</title>
        <authorList>
            <person name="Octaviana S."/>
        </authorList>
    </citation>
    <scope>NUCLEOTIDE SEQUENCE [LARGE SCALE GENOMIC DNA]</scope>
    <source>
        <strain evidence="2 3">PWU5</strain>
    </source>
</reference>
<feature type="non-terminal residue" evidence="2">
    <location>
        <position position="1"/>
    </location>
</feature>
<dbReference type="PROSITE" id="PS50093">
    <property type="entry name" value="PKD"/>
    <property type="match status" value="1"/>
</dbReference>
<proteinExistence type="predicted"/>
<dbReference type="AlphaFoldDB" id="A0AAP2E5I8"/>